<dbReference type="InterPro" id="IPR040079">
    <property type="entry name" value="Glutathione_S-Trfase"/>
</dbReference>
<evidence type="ECO:0000313" key="4">
    <source>
        <dbReference type="Proteomes" id="UP000198804"/>
    </source>
</evidence>
<dbReference type="SFLD" id="SFLDG01151">
    <property type="entry name" value="Main.2:_Nu-like"/>
    <property type="match status" value="1"/>
</dbReference>
<dbReference type="Gene3D" id="1.20.1050.10">
    <property type="match status" value="1"/>
</dbReference>
<feature type="domain" description="GST C-terminal" evidence="2">
    <location>
        <begin position="85"/>
        <end position="205"/>
    </location>
</feature>
<gene>
    <name evidence="3" type="ORF">SAMN04488125_12939</name>
</gene>
<dbReference type="Proteomes" id="UP000198804">
    <property type="component" value="Unassembled WGS sequence"/>
</dbReference>
<evidence type="ECO:0000259" key="1">
    <source>
        <dbReference type="PROSITE" id="PS50404"/>
    </source>
</evidence>
<reference evidence="4" key="1">
    <citation type="submission" date="2016-10" db="EMBL/GenBank/DDBJ databases">
        <authorList>
            <person name="Varghese N."/>
            <person name="Submissions S."/>
        </authorList>
    </citation>
    <scope>NUCLEOTIDE SEQUENCE [LARGE SCALE GENOMIC DNA]</scope>
    <source>
        <strain evidence="4">CGMCC 1.6474</strain>
    </source>
</reference>
<dbReference type="RefSeq" id="WP_091951357.1">
    <property type="nucleotide sequence ID" value="NZ_FOSV01000029.1"/>
</dbReference>
<dbReference type="AlphaFoldDB" id="A0A1I4LGG5"/>
<dbReference type="OrthoDB" id="9810080at2"/>
<feature type="domain" description="GST N-terminal" evidence="1">
    <location>
        <begin position="1"/>
        <end position="80"/>
    </location>
</feature>
<organism evidence="3 4">
    <name type="scientific">Methylorubrum salsuginis</name>
    <dbReference type="NCBI Taxonomy" id="414703"/>
    <lineage>
        <taxon>Bacteria</taxon>
        <taxon>Pseudomonadati</taxon>
        <taxon>Pseudomonadota</taxon>
        <taxon>Alphaproteobacteria</taxon>
        <taxon>Hyphomicrobiales</taxon>
        <taxon>Methylobacteriaceae</taxon>
        <taxon>Methylorubrum</taxon>
    </lineage>
</organism>
<name>A0A1I4LGG5_9HYPH</name>
<dbReference type="PANTHER" id="PTHR44051:SF2">
    <property type="entry name" value="HYPOTHETICAL GLUTATHIONE S-TRANSFERASE LIKE PROTEIN"/>
    <property type="match status" value="1"/>
</dbReference>
<dbReference type="EMBL" id="FOSV01000029">
    <property type="protein sequence ID" value="SFL90001.1"/>
    <property type="molecule type" value="Genomic_DNA"/>
</dbReference>
<dbReference type="Gene3D" id="3.40.30.10">
    <property type="entry name" value="Glutaredoxin"/>
    <property type="match status" value="1"/>
</dbReference>
<dbReference type="InterPro" id="IPR036249">
    <property type="entry name" value="Thioredoxin-like_sf"/>
</dbReference>
<dbReference type="SFLD" id="SFLDG00358">
    <property type="entry name" value="Main_(cytGST)"/>
    <property type="match status" value="1"/>
</dbReference>
<dbReference type="Pfam" id="PF13409">
    <property type="entry name" value="GST_N_2"/>
    <property type="match status" value="1"/>
</dbReference>
<dbReference type="CDD" id="cd03206">
    <property type="entry name" value="GST_C_7"/>
    <property type="match status" value="1"/>
</dbReference>
<dbReference type="SUPFAM" id="SSF52833">
    <property type="entry name" value="Thioredoxin-like"/>
    <property type="match status" value="1"/>
</dbReference>
<accession>A0A1I4LGG5</accession>
<dbReference type="Pfam" id="PF00043">
    <property type="entry name" value="GST_C"/>
    <property type="match status" value="1"/>
</dbReference>
<dbReference type="SUPFAM" id="SSF47616">
    <property type="entry name" value="GST C-terminal domain-like"/>
    <property type="match status" value="1"/>
</dbReference>
<dbReference type="InterPro" id="IPR004045">
    <property type="entry name" value="Glutathione_S-Trfase_N"/>
</dbReference>
<dbReference type="GO" id="GO:0016740">
    <property type="term" value="F:transferase activity"/>
    <property type="evidence" value="ECO:0007669"/>
    <property type="project" value="UniProtKB-KW"/>
</dbReference>
<dbReference type="PROSITE" id="PS50405">
    <property type="entry name" value="GST_CTER"/>
    <property type="match status" value="1"/>
</dbReference>
<dbReference type="CDD" id="cd03056">
    <property type="entry name" value="GST_N_4"/>
    <property type="match status" value="1"/>
</dbReference>
<evidence type="ECO:0000313" key="3">
    <source>
        <dbReference type="EMBL" id="SFL90001.1"/>
    </source>
</evidence>
<keyword evidence="4" id="KW-1185">Reference proteome</keyword>
<proteinExistence type="predicted"/>
<keyword evidence="3" id="KW-0808">Transferase</keyword>
<dbReference type="PROSITE" id="PS50404">
    <property type="entry name" value="GST_NTER"/>
    <property type="match status" value="1"/>
</dbReference>
<sequence length="205" mass="22174">MKLYHHPLSGHAHRARLFLSLLGVPHEAIEVDLKGGAHKRPEFLALNPFGQVPVLDDDGTVVSDSNAILVYVARKLGRTDWLPENAEGEAAVQRWLSVAAGELAYGPAAARLVTVFGANFRPEEVIGRAHTLLGRLEAHLTGREWLVGERPTVADVALYSYLARAPEGNVDLSSYVNVNAFLRRIEALPGFVPFVQTPAGLTAAA</sequence>
<dbReference type="InterPro" id="IPR036282">
    <property type="entry name" value="Glutathione-S-Trfase_C_sf"/>
</dbReference>
<dbReference type="PANTHER" id="PTHR44051">
    <property type="entry name" value="GLUTATHIONE S-TRANSFERASE-RELATED"/>
    <property type="match status" value="1"/>
</dbReference>
<evidence type="ECO:0000259" key="2">
    <source>
        <dbReference type="PROSITE" id="PS50405"/>
    </source>
</evidence>
<protein>
    <submittedName>
        <fullName evidence="3">Glutathione S-transferase</fullName>
    </submittedName>
</protein>
<dbReference type="STRING" id="414703.SAMN04488125_12939"/>
<dbReference type="InterPro" id="IPR010987">
    <property type="entry name" value="Glutathione-S-Trfase_C-like"/>
</dbReference>
<dbReference type="SFLD" id="SFLDS00019">
    <property type="entry name" value="Glutathione_Transferase_(cytos"/>
    <property type="match status" value="1"/>
</dbReference>
<dbReference type="InterPro" id="IPR004046">
    <property type="entry name" value="GST_C"/>
</dbReference>